<feature type="domain" description="Fatty acid hydroxylase" evidence="15">
    <location>
        <begin position="53"/>
        <end position="181"/>
    </location>
</feature>
<name>A0A480AJU5_9BURK</name>
<dbReference type="AlphaFoldDB" id="A0A480AJU5"/>
<keyword evidence="5" id="KW-0479">Metal-binding</keyword>
<keyword evidence="17" id="KW-1185">Reference proteome</keyword>
<sequence length="200" mass="20867">MGLLSLEHSPTVYWADFAWHAALALGLAVAVGAGMPATPVATGLGPALALAAAGAAAWTLAEYLLHRFVLHGLPPFKAWHVLHHQRPRALICGPTLLSSTLIGGLVFVPAWWLLGAAHAQALTLGLVLGYLAYGVVHHGAHHGGGGAWMRARRRWHALHHHAPAPGGYGVSTGLWDHVFATVPTPGCRRPTTGTLPAAGP</sequence>
<feature type="transmembrane region" description="Helical" evidence="14">
    <location>
        <begin position="90"/>
        <end position="112"/>
    </location>
</feature>
<evidence type="ECO:0000256" key="5">
    <source>
        <dbReference type="ARBA" id="ARBA00022723"/>
    </source>
</evidence>
<dbReference type="PANTHER" id="PTHR12863">
    <property type="entry name" value="FATTY ACID HYDROXYLASE"/>
    <property type="match status" value="1"/>
</dbReference>
<keyword evidence="7" id="KW-0276">Fatty acid metabolism</keyword>
<keyword evidence="10" id="KW-0560">Oxidoreductase</keyword>
<feature type="transmembrane region" description="Helical" evidence="14">
    <location>
        <begin position="118"/>
        <end position="136"/>
    </location>
</feature>
<evidence type="ECO:0000256" key="13">
    <source>
        <dbReference type="ARBA" id="ARBA00023160"/>
    </source>
</evidence>
<protein>
    <submittedName>
        <fullName evidence="16">Fatty acid hydroxylase</fullName>
    </submittedName>
</protein>
<dbReference type="Proteomes" id="UP000301751">
    <property type="component" value="Unassembled WGS sequence"/>
</dbReference>
<evidence type="ECO:0000256" key="9">
    <source>
        <dbReference type="ARBA" id="ARBA00022989"/>
    </source>
</evidence>
<keyword evidence="6" id="KW-0256">Endoplasmic reticulum</keyword>
<dbReference type="InterPro" id="IPR014430">
    <property type="entry name" value="Scs7"/>
</dbReference>
<keyword evidence="4 14" id="KW-0812">Transmembrane</keyword>
<keyword evidence="12 14" id="KW-0472">Membrane</keyword>
<comment type="caution">
    <text evidence="16">The sequence shown here is derived from an EMBL/GenBank/DDBJ whole genome shotgun (WGS) entry which is preliminary data.</text>
</comment>
<comment type="cofactor">
    <cofactor evidence="1">
        <name>Zn(2+)</name>
        <dbReference type="ChEBI" id="CHEBI:29105"/>
    </cofactor>
</comment>
<keyword evidence="3" id="KW-0444">Lipid biosynthesis</keyword>
<keyword evidence="8" id="KW-0862">Zinc</keyword>
<dbReference type="RefSeq" id="WP_162520690.1">
    <property type="nucleotide sequence ID" value="NZ_BJCL01000002.1"/>
</dbReference>
<evidence type="ECO:0000259" key="15">
    <source>
        <dbReference type="Pfam" id="PF04116"/>
    </source>
</evidence>
<dbReference type="GO" id="GO:0005506">
    <property type="term" value="F:iron ion binding"/>
    <property type="evidence" value="ECO:0007669"/>
    <property type="project" value="InterPro"/>
</dbReference>
<organism evidence="16 17">
    <name type="scientific">Pseudaquabacterium pictum</name>
    <dbReference type="NCBI Taxonomy" id="2315236"/>
    <lineage>
        <taxon>Bacteria</taxon>
        <taxon>Pseudomonadati</taxon>
        <taxon>Pseudomonadota</taxon>
        <taxon>Betaproteobacteria</taxon>
        <taxon>Burkholderiales</taxon>
        <taxon>Sphaerotilaceae</taxon>
        <taxon>Pseudaquabacterium</taxon>
    </lineage>
</organism>
<keyword evidence="9 14" id="KW-1133">Transmembrane helix</keyword>
<dbReference type="GO" id="GO:0080132">
    <property type="term" value="F:fatty acid 2-hydroxylase activity"/>
    <property type="evidence" value="ECO:0007669"/>
    <property type="project" value="InterPro"/>
</dbReference>
<evidence type="ECO:0000313" key="17">
    <source>
        <dbReference type="Proteomes" id="UP000301751"/>
    </source>
</evidence>
<accession>A0A480AJU5</accession>
<dbReference type="PANTHER" id="PTHR12863:SF1">
    <property type="entry name" value="FATTY ACID 2-HYDROXYLASE"/>
    <property type="match status" value="1"/>
</dbReference>
<dbReference type="Pfam" id="PF04116">
    <property type="entry name" value="FA_hydroxylase"/>
    <property type="match status" value="1"/>
</dbReference>
<dbReference type="InterPro" id="IPR006694">
    <property type="entry name" value="Fatty_acid_hydroxylase"/>
</dbReference>
<dbReference type="EMBL" id="BJCL01000002">
    <property type="protein sequence ID" value="GCL61811.1"/>
    <property type="molecule type" value="Genomic_DNA"/>
</dbReference>
<evidence type="ECO:0000256" key="12">
    <source>
        <dbReference type="ARBA" id="ARBA00023136"/>
    </source>
</evidence>
<comment type="subcellular location">
    <subcellularLocation>
        <location evidence="2">Endoplasmic reticulum membrane</location>
        <topology evidence="2">Multi-pass membrane protein</topology>
    </subcellularLocation>
</comment>
<evidence type="ECO:0000256" key="7">
    <source>
        <dbReference type="ARBA" id="ARBA00022832"/>
    </source>
</evidence>
<evidence type="ECO:0000256" key="8">
    <source>
        <dbReference type="ARBA" id="ARBA00022833"/>
    </source>
</evidence>
<evidence type="ECO:0000256" key="4">
    <source>
        <dbReference type="ARBA" id="ARBA00022692"/>
    </source>
</evidence>
<dbReference type="GO" id="GO:0016020">
    <property type="term" value="C:membrane"/>
    <property type="evidence" value="ECO:0007669"/>
    <property type="project" value="InterPro"/>
</dbReference>
<reference evidence="17" key="1">
    <citation type="submission" date="2019-03" db="EMBL/GenBank/DDBJ databases">
        <title>Aquabacterium pictum sp.nov., the first bacteriochlorophyll a-containing freshwater bacterium in the genus Aquabacterium of the class Betaproteobacteria.</title>
        <authorList>
            <person name="Hirose S."/>
            <person name="Tank M."/>
            <person name="Hara E."/>
            <person name="Tamaki H."/>
            <person name="Takaichi S."/>
            <person name="Haruta S."/>
            <person name="Hanada S."/>
        </authorList>
    </citation>
    <scope>NUCLEOTIDE SEQUENCE [LARGE SCALE GENOMIC DNA]</scope>
    <source>
        <strain evidence="17">W35</strain>
    </source>
</reference>
<gene>
    <name evidence="16" type="ORF">AQPW35_08920</name>
</gene>
<feature type="transmembrane region" description="Helical" evidence="14">
    <location>
        <begin position="12"/>
        <end position="35"/>
    </location>
</feature>
<proteinExistence type="predicted"/>
<evidence type="ECO:0000256" key="6">
    <source>
        <dbReference type="ARBA" id="ARBA00022824"/>
    </source>
</evidence>
<evidence type="ECO:0000256" key="3">
    <source>
        <dbReference type="ARBA" id="ARBA00022516"/>
    </source>
</evidence>
<keyword evidence="11" id="KW-0443">Lipid metabolism</keyword>
<evidence type="ECO:0000256" key="14">
    <source>
        <dbReference type="SAM" id="Phobius"/>
    </source>
</evidence>
<evidence type="ECO:0000256" key="1">
    <source>
        <dbReference type="ARBA" id="ARBA00001947"/>
    </source>
</evidence>
<evidence type="ECO:0000256" key="11">
    <source>
        <dbReference type="ARBA" id="ARBA00023098"/>
    </source>
</evidence>
<dbReference type="GO" id="GO:0006633">
    <property type="term" value="P:fatty acid biosynthetic process"/>
    <property type="evidence" value="ECO:0007669"/>
    <property type="project" value="UniProtKB-KW"/>
</dbReference>
<evidence type="ECO:0000313" key="16">
    <source>
        <dbReference type="EMBL" id="GCL61811.1"/>
    </source>
</evidence>
<feature type="transmembrane region" description="Helical" evidence="14">
    <location>
        <begin position="47"/>
        <end position="69"/>
    </location>
</feature>
<evidence type="ECO:0000256" key="2">
    <source>
        <dbReference type="ARBA" id="ARBA00004477"/>
    </source>
</evidence>
<keyword evidence="13" id="KW-0275">Fatty acid biosynthesis</keyword>
<evidence type="ECO:0000256" key="10">
    <source>
        <dbReference type="ARBA" id="ARBA00023002"/>
    </source>
</evidence>